<name>A0A2W2EMJ3_9ACTN</name>
<feature type="transmembrane region" description="Helical" evidence="2">
    <location>
        <begin position="242"/>
        <end position="260"/>
    </location>
</feature>
<dbReference type="Proteomes" id="UP000249304">
    <property type="component" value="Unassembled WGS sequence"/>
</dbReference>
<feature type="transmembrane region" description="Helical" evidence="2">
    <location>
        <begin position="200"/>
        <end position="222"/>
    </location>
</feature>
<evidence type="ECO:0000313" key="3">
    <source>
        <dbReference type="EMBL" id="PZG10467.1"/>
    </source>
</evidence>
<dbReference type="InterPro" id="IPR009339">
    <property type="entry name" value="DUF998"/>
</dbReference>
<dbReference type="Pfam" id="PF06197">
    <property type="entry name" value="DUF998"/>
    <property type="match status" value="1"/>
</dbReference>
<dbReference type="EMBL" id="POUD01000225">
    <property type="protein sequence ID" value="PZG10467.1"/>
    <property type="molecule type" value="Genomic_DNA"/>
</dbReference>
<keyword evidence="2" id="KW-0472">Membrane</keyword>
<feature type="transmembrane region" description="Helical" evidence="2">
    <location>
        <begin position="66"/>
        <end position="86"/>
    </location>
</feature>
<dbReference type="AlphaFoldDB" id="A0A2W2EMJ3"/>
<reference evidence="3 4" key="1">
    <citation type="submission" date="2018-01" db="EMBL/GenBank/DDBJ databases">
        <title>Draft genome sequence of Nonomuraea sp. KC333.</title>
        <authorList>
            <person name="Sahin N."/>
            <person name="Saygin H."/>
            <person name="Ay H."/>
        </authorList>
    </citation>
    <scope>NUCLEOTIDE SEQUENCE [LARGE SCALE GENOMIC DNA]</scope>
    <source>
        <strain evidence="3 4">KC333</strain>
    </source>
</reference>
<feature type="transmembrane region" description="Helical" evidence="2">
    <location>
        <begin position="134"/>
        <end position="153"/>
    </location>
</feature>
<dbReference type="OrthoDB" id="3392476at2"/>
<feature type="transmembrane region" description="Helical" evidence="2">
    <location>
        <begin position="106"/>
        <end position="127"/>
    </location>
</feature>
<keyword evidence="2" id="KW-0812">Transmembrane</keyword>
<keyword evidence="4" id="KW-1185">Reference proteome</keyword>
<comment type="caution">
    <text evidence="3">The sequence shown here is derived from an EMBL/GenBank/DDBJ whole genome shotgun (WGS) entry which is preliminary data.</text>
</comment>
<sequence length="277" mass="28515">MTISALRSVRSSRSGPVSGSARAAGRSPPRACRPGGVSPRVQGTALRVRPLIPAKGGVRVHQPARWGLGAAGAGVAVIAGLEVAALDEMNPFRRTISEHGLGPDGWIFALGVGLLAAGSLAIAVSLARKRLAGVFGTIALLGWSAGLFVTAWFEKHDWSVGPSLSGSIHRAGSLVAFLSLPLAVLVIARPWRRERSRATLVAFGLGVCSVLWVAGIGTAALVGASNGLAWWRVMPLGLVERGLAITEVAALLALGVWAAARRLTTSSPRAAVARTDG</sequence>
<proteinExistence type="predicted"/>
<feature type="region of interest" description="Disordered" evidence="1">
    <location>
        <begin position="1"/>
        <end position="39"/>
    </location>
</feature>
<evidence type="ECO:0000256" key="1">
    <source>
        <dbReference type="SAM" id="MobiDB-lite"/>
    </source>
</evidence>
<accession>A0A2W2EMJ3</accession>
<keyword evidence="2" id="KW-1133">Transmembrane helix</keyword>
<evidence type="ECO:0000313" key="4">
    <source>
        <dbReference type="Proteomes" id="UP000249304"/>
    </source>
</evidence>
<feature type="transmembrane region" description="Helical" evidence="2">
    <location>
        <begin position="168"/>
        <end position="188"/>
    </location>
</feature>
<organism evidence="3 4">
    <name type="scientific">Nonomuraea aridisoli</name>
    <dbReference type="NCBI Taxonomy" id="2070368"/>
    <lineage>
        <taxon>Bacteria</taxon>
        <taxon>Bacillati</taxon>
        <taxon>Actinomycetota</taxon>
        <taxon>Actinomycetes</taxon>
        <taxon>Streptosporangiales</taxon>
        <taxon>Streptosporangiaceae</taxon>
        <taxon>Nonomuraea</taxon>
    </lineage>
</organism>
<protein>
    <submittedName>
        <fullName evidence="3">DUF998 domain-containing protein</fullName>
    </submittedName>
</protein>
<gene>
    <name evidence="3" type="ORF">C1J01_36160</name>
</gene>
<feature type="compositionally biased region" description="Low complexity" evidence="1">
    <location>
        <begin position="7"/>
        <end position="36"/>
    </location>
</feature>
<evidence type="ECO:0000256" key="2">
    <source>
        <dbReference type="SAM" id="Phobius"/>
    </source>
</evidence>